<dbReference type="AlphaFoldDB" id="A0A5R8Y1L2"/>
<protein>
    <submittedName>
        <fullName evidence="1">Uncharacterized protein</fullName>
    </submittedName>
</protein>
<accession>A0A5R8Y1L2</accession>
<keyword evidence="2" id="KW-1185">Reference proteome</keyword>
<dbReference type="Proteomes" id="UP000308901">
    <property type="component" value="Unassembled WGS sequence"/>
</dbReference>
<reference evidence="1 2" key="1">
    <citation type="submission" date="2019-05" db="EMBL/GenBank/DDBJ databases">
        <title>Arcobacter sp. nov., isolated from sea sediment.</title>
        <authorList>
            <person name="Kim W."/>
        </authorList>
    </citation>
    <scope>NUCLEOTIDE SEQUENCE [LARGE SCALE GENOMIC DNA]</scope>
    <source>
        <strain evidence="1 2">CAU 1517</strain>
    </source>
</reference>
<dbReference type="RefSeq" id="WP_138152488.1">
    <property type="nucleotide sequence ID" value="NZ_VANU01000003.1"/>
</dbReference>
<name>A0A5R8Y1L2_9BACT</name>
<proteinExistence type="predicted"/>
<dbReference type="EMBL" id="VANU01000003">
    <property type="protein sequence ID" value="TLP38493.1"/>
    <property type="molecule type" value="Genomic_DNA"/>
</dbReference>
<gene>
    <name evidence="1" type="ORF">FDK22_08480</name>
</gene>
<dbReference type="OrthoDB" id="5344242at2"/>
<organism evidence="1 2">
    <name type="scientific">Arcobacter arenosus</name>
    <dbReference type="NCBI Taxonomy" id="2576037"/>
    <lineage>
        <taxon>Bacteria</taxon>
        <taxon>Pseudomonadati</taxon>
        <taxon>Campylobacterota</taxon>
        <taxon>Epsilonproteobacteria</taxon>
        <taxon>Campylobacterales</taxon>
        <taxon>Arcobacteraceae</taxon>
        <taxon>Arcobacter</taxon>
    </lineage>
</organism>
<comment type="caution">
    <text evidence="1">The sequence shown here is derived from an EMBL/GenBank/DDBJ whole genome shotgun (WGS) entry which is preliminary data.</text>
</comment>
<evidence type="ECO:0000313" key="2">
    <source>
        <dbReference type="Proteomes" id="UP000308901"/>
    </source>
</evidence>
<sequence>MHKIIVEKECGCFRRSDLENNMEFTSKDDALSKAIAMKNQMNDEFCGKHEFDLVEFQNNFVINFAQQKVSGCCGGGHCS</sequence>
<evidence type="ECO:0000313" key="1">
    <source>
        <dbReference type="EMBL" id="TLP38493.1"/>
    </source>
</evidence>